<evidence type="ECO:0000313" key="2">
    <source>
        <dbReference type="EMBL" id="MBW0466359.1"/>
    </source>
</evidence>
<evidence type="ECO:0000256" key="1">
    <source>
        <dbReference type="SAM" id="MobiDB-lite"/>
    </source>
</evidence>
<keyword evidence="3" id="KW-1185">Reference proteome</keyword>
<dbReference type="AlphaFoldDB" id="A0A9Q3GGH7"/>
<protein>
    <submittedName>
        <fullName evidence="2">Uncharacterized protein</fullName>
    </submittedName>
</protein>
<feature type="region of interest" description="Disordered" evidence="1">
    <location>
        <begin position="84"/>
        <end position="135"/>
    </location>
</feature>
<gene>
    <name evidence="2" type="ORF">O181_006074</name>
</gene>
<accession>A0A9Q3GGH7</accession>
<comment type="caution">
    <text evidence="2">The sequence shown here is derived from an EMBL/GenBank/DDBJ whole genome shotgun (WGS) entry which is preliminary data.</text>
</comment>
<reference evidence="2" key="1">
    <citation type="submission" date="2021-03" db="EMBL/GenBank/DDBJ databases">
        <title>Draft genome sequence of rust myrtle Austropuccinia psidii MF-1, a brazilian biotype.</title>
        <authorList>
            <person name="Quecine M.C."/>
            <person name="Pachon D.M.R."/>
            <person name="Bonatelli M.L."/>
            <person name="Correr F.H."/>
            <person name="Franceschini L.M."/>
            <person name="Leite T.F."/>
            <person name="Margarido G.R.A."/>
            <person name="Almeida C.A."/>
            <person name="Ferrarezi J.A."/>
            <person name="Labate C.A."/>
        </authorList>
    </citation>
    <scope>NUCLEOTIDE SEQUENCE</scope>
    <source>
        <strain evidence="2">MF-1</strain>
    </source>
</reference>
<evidence type="ECO:0000313" key="3">
    <source>
        <dbReference type="Proteomes" id="UP000765509"/>
    </source>
</evidence>
<organism evidence="2 3">
    <name type="scientific">Austropuccinia psidii MF-1</name>
    <dbReference type="NCBI Taxonomy" id="1389203"/>
    <lineage>
        <taxon>Eukaryota</taxon>
        <taxon>Fungi</taxon>
        <taxon>Dikarya</taxon>
        <taxon>Basidiomycota</taxon>
        <taxon>Pucciniomycotina</taxon>
        <taxon>Pucciniomycetes</taxon>
        <taxon>Pucciniales</taxon>
        <taxon>Sphaerophragmiaceae</taxon>
        <taxon>Austropuccinia</taxon>
    </lineage>
</organism>
<dbReference type="Proteomes" id="UP000765509">
    <property type="component" value="Unassembled WGS sequence"/>
</dbReference>
<feature type="compositionally biased region" description="Polar residues" evidence="1">
    <location>
        <begin position="84"/>
        <end position="113"/>
    </location>
</feature>
<feature type="compositionally biased region" description="Basic residues" evidence="1">
    <location>
        <begin position="117"/>
        <end position="135"/>
    </location>
</feature>
<name>A0A9Q3GGH7_9BASI</name>
<sequence length="135" mass="15520">MDNKRFNLESHWEELGESCQKSCLKEIDFRDLMVIPKCCNPTRQFRLLDVRANSIRENQDTIQAIEEQLTQTGHTQIPSVLQGVDQTSSAVASHRSGTNRSVAKSHPSSQSQEVCRRRQGYKGKNKTSFKQRKRE</sequence>
<proteinExistence type="predicted"/>
<dbReference type="EMBL" id="AVOT02001276">
    <property type="protein sequence ID" value="MBW0466359.1"/>
    <property type="molecule type" value="Genomic_DNA"/>
</dbReference>